<reference evidence="2" key="1">
    <citation type="submission" date="2016-06" db="EMBL/GenBank/DDBJ databases">
        <authorList>
            <person name="Nascimento L."/>
            <person name="Pereira R.V."/>
            <person name="Martins L.F."/>
            <person name="Quaggio R.B."/>
            <person name="Silva A.M."/>
            <person name="Setubal J.C."/>
        </authorList>
    </citation>
    <scope>NUCLEOTIDE SEQUENCE [LARGE SCALE GENOMIC DNA]</scope>
</reference>
<name>A0A1Y3PJ79_9BACI</name>
<protein>
    <submittedName>
        <fullName evidence="1">Uncharacterized protein</fullName>
    </submittedName>
</protein>
<comment type="caution">
    <text evidence="1">The sequence shown here is derived from an EMBL/GenBank/DDBJ whole genome shotgun (WGS) entry which is preliminary data.</text>
</comment>
<gene>
    <name evidence="1" type="ORF">BAA01_12445</name>
</gene>
<evidence type="ECO:0000313" key="1">
    <source>
        <dbReference type="EMBL" id="OUM87421.1"/>
    </source>
</evidence>
<dbReference type="EMBL" id="LZRT01000075">
    <property type="protein sequence ID" value="OUM87421.1"/>
    <property type="molecule type" value="Genomic_DNA"/>
</dbReference>
<evidence type="ECO:0000313" key="2">
    <source>
        <dbReference type="Proteomes" id="UP000196475"/>
    </source>
</evidence>
<proteinExistence type="predicted"/>
<accession>A0A1Y3PJ79</accession>
<dbReference type="Proteomes" id="UP000196475">
    <property type="component" value="Unassembled WGS sequence"/>
</dbReference>
<dbReference type="AlphaFoldDB" id="A0A1Y3PJ79"/>
<sequence length="117" mass="13013">MITLVFFTLAFLLIGGLLTSALVHERTLALHRGHVQCVYLVDSGLAWARLHLAQDPDWPGGVMEVPLGAIEVEISVQASGRRELFIRGRTESAKSQVRVWLDEEGRVLLWQEVAASH</sequence>
<organism evidence="1 2">
    <name type="scientific">Bacillus thermozeamaize</name>
    <dbReference type="NCBI Taxonomy" id="230954"/>
    <lineage>
        <taxon>Bacteria</taxon>
        <taxon>Bacillati</taxon>
        <taxon>Bacillota</taxon>
        <taxon>Bacilli</taxon>
        <taxon>Bacillales</taxon>
        <taxon>Bacillaceae</taxon>
        <taxon>Bacillus</taxon>
    </lineage>
</organism>